<dbReference type="EMBL" id="UHFR01000005">
    <property type="protein sequence ID" value="SUN76733.1"/>
    <property type="molecule type" value="Genomic_DNA"/>
</dbReference>
<organism evidence="1 2">
    <name type="scientific">Streptococcus massiliensis</name>
    <dbReference type="NCBI Taxonomy" id="313439"/>
    <lineage>
        <taxon>Bacteria</taxon>
        <taxon>Bacillati</taxon>
        <taxon>Bacillota</taxon>
        <taxon>Bacilli</taxon>
        <taxon>Lactobacillales</taxon>
        <taxon>Streptococcaceae</taxon>
        <taxon>Streptococcus</taxon>
    </lineage>
</organism>
<gene>
    <name evidence="1" type="ORF">NCTC13765_01233</name>
</gene>
<keyword evidence="2" id="KW-1185">Reference proteome</keyword>
<sequence>MDKQYLQEKLAGMRSKYIESVREGQFATDLNRFSDKKMQKIKKKLVSLEMERCHKQIEHRDCSKIDEKIMVQKSLFEQCRRRG</sequence>
<dbReference type="AlphaFoldDB" id="A0A380KXQ1"/>
<dbReference type="Proteomes" id="UP000254634">
    <property type="component" value="Unassembled WGS sequence"/>
</dbReference>
<protein>
    <recommendedName>
        <fullName evidence="3">Phage protein</fullName>
    </recommendedName>
</protein>
<dbReference type="STRING" id="1123307.GCA_000380065_00037"/>
<reference evidence="1" key="1">
    <citation type="submission" date="2018-06" db="EMBL/GenBank/DDBJ databases">
        <authorList>
            <consortium name="Pathogen Informatics"/>
            <person name="Doyle S."/>
        </authorList>
    </citation>
    <scope>NUCLEOTIDE SEQUENCE [LARGE SCALE GENOMIC DNA]</scope>
    <source>
        <strain evidence="1">NCTC13765</strain>
    </source>
</reference>
<evidence type="ECO:0008006" key="3">
    <source>
        <dbReference type="Google" id="ProtNLM"/>
    </source>
</evidence>
<accession>A0A380KXQ1</accession>
<evidence type="ECO:0000313" key="1">
    <source>
        <dbReference type="EMBL" id="SUN76733.1"/>
    </source>
</evidence>
<proteinExistence type="predicted"/>
<dbReference type="RefSeq" id="WP_026129823.1">
    <property type="nucleotide sequence ID" value="NZ_UHFR01000005.1"/>
</dbReference>
<evidence type="ECO:0000313" key="2">
    <source>
        <dbReference type="Proteomes" id="UP000254634"/>
    </source>
</evidence>
<name>A0A380KXQ1_9STRE</name>